<dbReference type="NCBIfam" id="TIGR00536">
    <property type="entry name" value="hemK_fam"/>
    <property type="match status" value="1"/>
</dbReference>
<evidence type="ECO:0000256" key="2">
    <source>
        <dbReference type="ARBA" id="ARBA00022603"/>
    </source>
</evidence>
<dbReference type="EMBL" id="CP001618">
    <property type="protein sequence ID" value="ACQ79923.1"/>
    <property type="molecule type" value="Genomic_DNA"/>
</dbReference>
<evidence type="ECO:0000256" key="5">
    <source>
        <dbReference type="ARBA" id="ARBA00048391"/>
    </source>
</evidence>
<evidence type="ECO:0000259" key="6">
    <source>
        <dbReference type="Pfam" id="PF05175"/>
    </source>
</evidence>
<dbReference type="KEGG" id="bcv:Bcav_1667"/>
<dbReference type="InterPro" id="IPR029063">
    <property type="entry name" value="SAM-dependent_MTases_sf"/>
</dbReference>
<dbReference type="eggNOG" id="COG2890">
    <property type="taxonomic scope" value="Bacteria"/>
</dbReference>
<keyword evidence="3" id="KW-0808">Transferase</keyword>
<keyword evidence="8" id="KW-1185">Reference proteome</keyword>
<dbReference type="Gene3D" id="3.40.50.150">
    <property type="entry name" value="Vaccinia Virus protein VP39"/>
    <property type="match status" value="1"/>
</dbReference>
<dbReference type="InterPro" id="IPR004556">
    <property type="entry name" value="HemK-like"/>
</dbReference>
<dbReference type="Pfam" id="PF05175">
    <property type="entry name" value="MTS"/>
    <property type="match status" value="1"/>
</dbReference>
<dbReference type="InterPro" id="IPR007848">
    <property type="entry name" value="Small_mtfrase_dom"/>
</dbReference>
<feature type="domain" description="Methyltransferase small" evidence="6">
    <location>
        <begin position="91"/>
        <end position="180"/>
    </location>
</feature>
<keyword evidence="2 7" id="KW-0489">Methyltransferase</keyword>
<evidence type="ECO:0000313" key="7">
    <source>
        <dbReference type="EMBL" id="ACQ79923.1"/>
    </source>
</evidence>
<dbReference type="GO" id="GO:0032259">
    <property type="term" value="P:methylation"/>
    <property type="evidence" value="ECO:0007669"/>
    <property type="project" value="UniProtKB-KW"/>
</dbReference>
<organism evidence="7 8">
    <name type="scientific">Beutenbergia cavernae (strain ATCC BAA-8 / DSM 12333 / CCUG 43141 / JCM 11478 / NBRC 16432 / NCIMB 13614 / HKI 0122)</name>
    <dbReference type="NCBI Taxonomy" id="471853"/>
    <lineage>
        <taxon>Bacteria</taxon>
        <taxon>Bacillati</taxon>
        <taxon>Actinomycetota</taxon>
        <taxon>Actinomycetes</taxon>
        <taxon>Micrococcales</taxon>
        <taxon>Beutenbergiaceae</taxon>
        <taxon>Beutenbergia</taxon>
    </lineage>
</organism>
<protein>
    <recommendedName>
        <fullName evidence="1">peptide chain release factor N(5)-glutamine methyltransferase</fullName>
        <ecNumber evidence="1">2.1.1.297</ecNumber>
    </recommendedName>
</protein>
<dbReference type="Proteomes" id="UP000007962">
    <property type="component" value="Chromosome"/>
</dbReference>
<dbReference type="NCBIfam" id="TIGR03704">
    <property type="entry name" value="PrmC_rel_meth"/>
    <property type="match status" value="1"/>
</dbReference>
<accession>C5C410</accession>
<reference evidence="7 8" key="1">
    <citation type="journal article" date="2009" name="Stand. Genomic Sci.">
        <title>Complete genome sequence of Beutenbergia cavernae type strain (HKI 0122).</title>
        <authorList>
            <person name="Land M."/>
            <person name="Pukall R."/>
            <person name="Abt B."/>
            <person name="Goker M."/>
            <person name="Rohde M."/>
            <person name="Glavina Del Rio T."/>
            <person name="Tice H."/>
            <person name="Copeland A."/>
            <person name="Cheng J.F."/>
            <person name="Lucas S."/>
            <person name="Chen F."/>
            <person name="Nolan M."/>
            <person name="Bruce D."/>
            <person name="Goodwin L."/>
            <person name="Pitluck S."/>
            <person name="Ivanova N."/>
            <person name="Mavromatis K."/>
            <person name="Ovchinnikova G."/>
            <person name="Pati A."/>
            <person name="Chen A."/>
            <person name="Palaniappan K."/>
            <person name="Hauser L."/>
            <person name="Chang Y.J."/>
            <person name="Jefferies C.C."/>
            <person name="Saunders E."/>
            <person name="Brettin T."/>
            <person name="Detter J.C."/>
            <person name="Han C."/>
            <person name="Chain P."/>
            <person name="Bristow J."/>
            <person name="Eisen J.A."/>
            <person name="Markowitz V."/>
            <person name="Hugenholtz P."/>
            <person name="Kyrpides N.C."/>
            <person name="Klenk H.P."/>
            <person name="Lapidus A."/>
        </authorList>
    </citation>
    <scope>NUCLEOTIDE SEQUENCE [LARGE SCALE GENOMIC DNA]</scope>
    <source>
        <strain evidence="8">ATCC BAA-8 / DSM 12333 / NBRC 16432</strain>
    </source>
</reference>
<evidence type="ECO:0000313" key="8">
    <source>
        <dbReference type="Proteomes" id="UP000007962"/>
    </source>
</evidence>
<dbReference type="PANTHER" id="PTHR18895">
    <property type="entry name" value="HEMK METHYLTRANSFERASE"/>
    <property type="match status" value="1"/>
</dbReference>
<dbReference type="EC" id="2.1.1.297" evidence="1"/>
<dbReference type="InterPro" id="IPR050320">
    <property type="entry name" value="N5-glutamine_MTase"/>
</dbReference>
<comment type="catalytic activity">
    <reaction evidence="5">
        <text>L-glutaminyl-[peptide chain release factor] + S-adenosyl-L-methionine = N(5)-methyl-L-glutaminyl-[peptide chain release factor] + S-adenosyl-L-homocysteine + H(+)</text>
        <dbReference type="Rhea" id="RHEA:42896"/>
        <dbReference type="Rhea" id="RHEA-COMP:10271"/>
        <dbReference type="Rhea" id="RHEA-COMP:10272"/>
        <dbReference type="ChEBI" id="CHEBI:15378"/>
        <dbReference type="ChEBI" id="CHEBI:30011"/>
        <dbReference type="ChEBI" id="CHEBI:57856"/>
        <dbReference type="ChEBI" id="CHEBI:59789"/>
        <dbReference type="ChEBI" id="CHEBI:61891"/>
        <dbReference type="EC" id="2.1.1.297"/>
    </reaction>
</comment>
<evidence type="ECO:0000256" key="3">
    <source>
        <dbReference type="ARBA" id="ARBA00022679"/>
    </source>
</evidence>
<dbReference type="HOGENOM" id="CLU_018398_4_2_11"/>
<name>C5C410_BEUC1</name>
<sequence length="257" mass="26954">MPVPAPPVLVARLRSAGCVFAEEEAALLVEAASTPEELEALTARRIAGEPLEHVVGWALFAGRRIRVSPGVFVPRSRSELLAREAIRLTRPGAVVVDLCCGAGALAAAIADAVVGLELHAADLDPAAVRDARRTLDGVAQVHEGDLFAALPQHLRGRVDVLVANTPYVPTDELHLMPREAREHEAPLALDGGGDGLDVQRRIAADAAGWLTPGGHLLVEVSSRQAPTAAAIMASGGLDPRIVHDDDLDATVVVGTRR</sequence>
<keyword evidence="4" id="KW-0949">S-adenosyl-L-methionine</keyword>
<dbReference type="STRING" id="471853.Bcav_1667"/>
<gene>
    <name evidence="7" type="ordered locus">Bcav_1667</name>
</gene>
<evidence type="ECO:0000256" key="4">
    <source>
        <dbReference type="ARBA" id="ARBA00022691"/>
    </source>
</evidence>
<dbReference type="SUPFAM" id="SSF53335">
    <property type="entry name" value="S-adenosyl-L-methionine-dependent methyltransferases"/>
    <property type="match status" value="1"/>
</dbReference>
<proteinExistence type="predicted"/>
<dbReference type="AlphaFoldDB" id="C5C410"/>
<dbReference type="GO" id="GO:0102559">
    <property type="term" value="F:peptide chain release factor N(5)-glutamine methyltransferase activity"/>
    <property type="evidence" value="ECO:0007669"/>
    <property type="project" value="UniProtKB-EC"/>
</dbReference>
<dbReference type="PANTHER" id="PTHR18895:SF74">
    <property type="entry name" value="MTRF1L RELEASE FACTOR GLUTAMINE METHYLTRANSFERASE"/>
    <property type="match status" value="1"/>
</dbReference>
<dbReference type="InterPro" id="IPR022446">
    <property type="entry name" value="MeTrfrase_put"/>
</dbReference>
<evidence type="ECO:0000256" key="1">
    <source>
        <dbReference type="ARBA" id="ARBA00012771"/>
    </source>
</evidence>
<dbReference type="RefSeq" id="WP_015882163.1">
    <property type="nucleotide sequence ID" value="NC_012669.1"/>
</dbReference>